<feature type="chain" id="PRO_5041730419" evidence="2">
    <location>
        <begin position="25"/>
        <end position="64"/>
    </location>
</feature>
<keyword evidence="2" id="KW-0732">Signal</keyword>
<dbReference type="Proteomes" id="UP001187192">
    <property type="component" value="Unassembled WGS sequence"/>
</dbReference>
<feature type="region of interest" description="Disordered" evidence="1">
    <location>
        <begin position="39"/>
        <end position="64"/>
    </location>
</feature>
<reference evidence="3" key="1">
    <citation type="submission" date="2023-07" db="EMBL/GenBank/DDBJ databases">
        <title>draft genome sequence of fig (Ficus carica).</title>
        <authorList>
            <person name="Takahashi T."/>
            <person name="Nishimura K."/>
        </authorList>
    </citation>
    <scope>NUCLEOTIDE SEQUENCE</scope>
</reference>
<dbReference type="EMBL" id="BTGU01000024">
    <property type="protein sequence ID" value="GMN47118.1"/>
    <property type="molecule type" value="Genomic_DNA"/>
</dbReference>
<evidence type="ECO:0000313" key="4">
    <source>
        <dbReference type="Proteomes" id="UP001187192"/>
    </source>
</evidence>
<organism evidence="3 4">
    <name type="scientific">Ficus carica</name>
    <name type="common">Common fig</name>
    <dbReference type="NCBI Taxonomy" id="3494"/>
    <lineage>
        <taxon>Eukaryota</taxon>
        <taxon>Viridiplantae</taxon>
        <taxon>Streptophyta</taxon>
        <taxon>Embryophyta</taxon>
        <taxon>Tracheophyta</taxon>
        <taxon>Spermatophyta</taxon>
        <taxon>Magnoliopsida</taxon>
        <taxon>eudicotyledons</taxon>
        <taxon>Gunneridae</taxon>
        <taxon>Pentapetalae</taxon>
        <taxon>rosids</taxon>
        <taxon>fabids</taxon>
        <taxon>Rosales</taxon>
        <taxon>Moraceae</taxon>
        <taxon>Ficeae</taxon>
        <taxon>Ficus</taxon>
    </lineage>
</organism>
<gene>
    <name evidence="3" type="ORF">TIFTF001_016299</name>
</gene>
<feature type="signal peptide" evidence="2">
    <location>
        <begin position="1"/>
        <end position="24"/>
    </location>
</feature>
<proteinExistence type="predicted"/>
<dbReference type="AlphaFoldDB" id="A0AA88A2V3"/>
<accession>A0AA88A2V3</accession>
<evidence type="ECO:0000256" key="2">
    <source>
        <dbReference type="SAM" id="SignalP"/>
    </source>
</evidence>
<sequence>MRLPWSNILGLLVFFLLLFSQIWAKNIYESDYDGIGVNPSHEPRVRKRGKFPWPPPIVNDPAHQ</sequence>
<evidence type="ECO:0000256" key="1">
    <source>
        <dbReference type="SAM" id="MobiDB-lite"/>
    </source>
</evidence>
<keyword evidence="4" id="KW-1185">Reference proteome</keyword>
<name>A0AA88A2V3_FICCA</name>
<comment type="caution">
    <text evidence="3">The sequence shown here is derived from an EMBL/GenBank/DDBJ whole genome shotgun (WGS) entry which is preliminary data.</text>
</comment>
<protein>
    <submittedName>
        <fullName evidence="3">Uncharacterized protein</fullName>
    </submittedName>
</protein>
<evidence type="ECO:0000313" key="3">
    <source>
        <dbReference type="EMBL" id="GMN47118.1"/>
    </source>
</evidence>